<dbReference type="SMART" id="SM00091">
    <property type="entry name" value="PAS"/>
    <property type="match status" value="1"/>
</dbReference>
<name>A0AA41WVD8_9RALS</name>
<sequence length="194" mass="21819">MEVLNDVSAIALANSLPDGVFLVDERGRIRHANAAWQDLLGYRPAELIGQSMLELVAPDDRDRTRREAGRVQAGAKCTGFENRYRHQLGTDVQLSWSAQWSVEHRLRIGVARDVTATRPLAEQSHLVQLQARLAPHESRVLQLLLTEAAEKQIAEQLGLAVSTTHSYITNVYRKFGVRGRAGLMSLWLKEMQNR</sequence>
<evidence type="ECO:0000259" key="2">
    <source>
        <dbReference type="PROSITE" id="PS50112"/>
    </source>
</evidence>
<dbReference type="InterPro" id="IPR016032">
    <property type="entry name" value="Sig_transdc_resp-reg_C-effctor"/>
</dbReference>
<dbReference type="InterPro" id="IPR000792">
    <property type="entry name" value="Tscrpt_reg_LuxR_C"/>
</dbReference>
<evidence type="ECO:0000259" key="1">
    <source>
        <dbReference type="PROSITE" id="PS50043"/>
    </source>
</evidence>
<dbReference type="SUPFAM" id="SSF46894">
    <property type="entry name" value="C-terminal effector domain of the bipartite response regulators"/>
    <property type="match status" value="1"/>
</dbReference>
<dbReference type="GO" id="GO:0006355">
    <property type="term" value="P:regulation of DNA-templated transcription"/>
    <property type="evidence" value="ECO:0007669"/>
    <property type="project" value="InterPro"/>
</dbReference>
<dbReference type="Pfam" id="PF00989">
    <property type="entry name" value="PAS"/>
    <property type="match status" value="1"/>
</dbReference>
<dbReference type="GO" id="GO:0003677">
    <property type="term" value="F:DNA binding"/>
    <property type="evidence" value="ECO:0007669"/>
    <property type="project" value="InterPro"/>
</dbReference>
<dbReference type="InterPro" id="IPR035965">
    <property type="entry name" value="PAS-like_dom_sf"/>
</dbReference>
<keyword evidence="4" id="KW-1185">Reference proteome</keyword>
<dbReference type="Pfam" id="PF00196">
    <property type="entry name" value="GerE"/>
    <property type="match status" value="1"/>
</dbReference>
<reference evidence="4" key="1">
    <citation type="journal article" date="2023" name="Front. Microbiol.">
        <title>Ralstonia chuxiongensis sp. nov., Ralstonia mojiangensis sp. nov., and Ralstonia soli sp. nov., isolated from tobacco fields, are three novel species in the family Burkholderiaceae.</title>
        <authorList>
            <person name="Lu C.H."/>
            <person name="Zhang Y.Y."/>
            <person name="Jiang N."/>
            <person name="Chen W."/>
            <person name="Shao X."/>
            <person name="Zhao Z.M."/>
            <person name="Lu W.L."/>
            <person name="Hu X."/>
            <person name="Xi Y.X."/>
            <person name="Zou S.Y."/>
            <person name="Wei Q.J."/>
            <person name="Lin Z.L."/>
            <person name="Gong L."/>
            <person name="Gai X.T."/>
            <person name="Zhang L.Q."/>
            <person name="Li J.Y."/>
            <person name="Jin Y."/>
            <person name="Xia Z.Y."/>
        </authorList>
    </citation>
    <scope>NUCLEOTIDE SEQUENCE [LARGE SCALE GENOMIC DNA]</scope>
    <source>
        <strain evidence="4">21YRMH01-3</strain>
    </source>
</reference>
<dbReference type="InterPro" id="IPR036388">
    <property type="entry name" value="WH-like_DNA-bd_sf"/>
</dbReference>
<dbReference type="InterPro" id="IPR013767">
    <property type="entry name" value="PAS_fold"/>
</dbReference>
<gene>
    <name evidence="3" type="ORF">NKG59_14140</name>
</gene>
<dbReference type="InterPro" id="IPR000014">
    <property type="entry name" value="PAS"/>
</dbReference>
<evidence type="ECO:0000313" key="3">
    <source>
        <dbReference type="EMBL" id="MCP1173498.1"/>
    </source>
</evidence>
<feature type="domain" description="HTH luxR-type" evidence="1">
    <location>
        <begin position="126"/>
        <end position="191"/>
    </location>
</feature>
<dbReference type="AlphaFoldDB" id="A0AA41WVD8"/>
<organism evidence="3 4">
    <name type="scientific">Ralstonia chuxiongensis</name>
    <dbReference type="NCBI Taxonomy" id="2957504"/>
    <lineage>
        <taxon>Bacteria</taxon>
        <taxon>Pseudomonadati</taxon>
        <taxon>Pseudomonadota</taxon>
        <taxon>Betaproteobacteria</taxon>
        <taxon>Burkholderiales</taxon>
        <taxon>Burkholderiaceae</taxon>
        <taxon>Ralstonia</taxon>
    </lineage>
</organism>
<dbReference type="CDD" id="cd00130">
    <property type="entry name" value="PAS"/>
    <property type="match status" value="1"/>
</dbReference>
<dbReference type="PROSITE" id="PS50112">
    <property type="entry name" value="PAS"/>
    <property type="match status" value="1"/>
</dbReference>
<dbReference type="Gene3D" id="3.30.450.20">
    <property type="entry name" value="PAS domain"/>
    <property type="match status" value="1"/>
</dbReference>
<protein>
    <submittedName>
        <fullName evidence="3">PAS domain S-box protein</fullName>
    </submittedName>
</protein>
<dbReference type="RefSeq" id="WP_045206116.1">
    <property type="nucleotide sequence ID" value="NZ_JAMYWC010000004.1"/>
</dbReference>
<dbReference type="Gene3D" id="1.10.10.10">
    <property type="entry name" value="Winged helix-like DNA-binding domain superfamily/Winged helix DNA-binding domain"/>
    <property type="match status" value="1"/>
</dbReference>
<dbReference type="SMART" id="SM00421">
    <property type="entry name" value="HTH_LUXR"/>
    <property type="match status" value="1"/>
</dbReference>
<dbReference type="Proteomes" id="UP001162793">
    <property type="component" value="Unassembled WGS sequence"/>
</dbReference>
<dbReference type="SUPFAM" id="SSF55785">
    <property type="entry name" value="PYP-like sensor domain (PAS domain)"/>
    <property type="match status" value="1"/>
</dbReference>
<dbReference type="PROSITE" id="PS50043">
    <property type="entry name" value="HTH_LUXR_2"/>
    <property type="match status" value="1"/>
</dbReference>
<dbReference type="NCBIfam" id="TIGR00229">
    <property type="entry name" value="sensory_box"/>
    <property type="match status" value="1"/>
</dbReference>
<dbReference type="EMBL" id="JAMYWC010000004">
    <property type="protein sequence ID" value="MCP1173498.1"/>
    <property type="molecule type" value="Genomic_DNA"/>
</dbReference>
<feature type="domain" description="PAS" evidence="2">
    <location>
        <begin position="12"/>
        <end position="75"/>
    </location>
</feature>
<comment type="caution">
    <text evidence="3">The sequence shown here is derived from an EMBL/GenBank/DDBJ whole genome shotgun (WGS) entry which is preliminary data.</text>
</comment>
<proteinExistence type="predicted"/>
<evidence type="ECO:0000313" key="4">
    <source>
        <dbReference type="Proteomes" id="UP001162793"/>
    </source>
</evidence>
<accession>A0AA41WVD8</accession>